<dbReference type="PROSITE" id="PS51208">
    <property type="entry name" value="AUTOTRANSPORTER"/>
    <property type="match status" value="1"/>
</dbReference>
<feature type="chain" id="PRO_5012846828" evidence="3">
    <location>
        <begin position="27"/>
        <end position="1143"/>
    </location>
</feature>
<dbReference type="InterPro" id="IPR051551">
    <property type="entry name" value="Autotransporter_adhesion"/>
</dbReference>
<dbReference type="Pfam" id="PF12951">
    <property type="entry name" value="PATR"/>
    <property type="match status" value="2"/>
</dbReference>
<evidence type="ECO:0000256" key="1">
    <source>
        <dbReference type="ARBA" id="ARBA00022729"/>
    </source>
</evidence>
<protein>
    <submittedName>
        <fullName evidence="5">Outer membrane autotransporter barrel domain-containing protein</fullName>
    </submittedName>
</protein>
<organism evidence="5 6">
    <name type="scientific">Paraburkholderia susongensis</name>
    <dbReference type="NCBI Taxonomy" id="1515439"/>
    <lineage>
        <taxon>Bacteria</taxon>
        <taxon>Pseudomonadati</taxon>
        <taxon>Pseudomonadota</taxon>
        <taxon>Betaproteobacteria</taxon>
        <taxon>Burkholderiales</taxon>
        <taxon>Burkholderiaceae</taxon>
        <taxon>Paraburkholderia</taxon>
    </lineage>
</organism>
<evidence type="ECO:0000256" key="2">
    <source>
        <dbReference type="SAM" id="MobiDB-lite"/>
    </source>
</evidence>
<gene>
    <name evidence="5" type="ORF">SAMN06265784_102114</name>
</gene>
<dbReference type="InterPro" id="IPR036709">
    <property type="entry name" value="Autotransporte_beta_dom_sf"/>
</dbReference>
<dbReference type="Pfam" id="PF18883">
    <property type="entry name" value="AC_1"/>
    <property type="match status" value="1"/>
</dbReference>
<dbReference type="OrthoDB" id="8613300at2"/>
<dbReference type="Proteomes" id="UP000193228">
    <property type="component" value="Unassembled WGS sequence"/>
</dbReference>
<dbReference type="PANTHER" id="PTHR35037">
    <property type="entry name" value="C-TERMINAL REGION OF AIDA-LIKE PROTEIN"/>
    <property type="match status" value="1"/>
</dbReference>
<dbReference type="SUPFAM" id="SSF103515">
    <property type="entry name" value="Autotransporter"/>
    <property type="match status" value="1"/>
</dbReference>
<dbReference type="SUPFAM" id="SSF51126">
    <property type="entry name" value="Pectin lyase-like"/>
    <property type="match status" value="2"/>
</dbReference>
<dbReference type="InterPro" id="IPR006315">
    <property type="entry name" value="OM_autotransptr_brl_dom"/>
</dbReference>
<dbReference type="RefSeq" id="WP_085481292.1">
    <property type="nucleotide sequence ID" value="NZ_FXAT01000002.1"/>
</dbReference>
<dbReference type="InterPro" id="IPR011050">
    <property type="entry name" value="Pectin_lyase_fold/virulence"/>
</dbReference>
<feature type="region of interest" description="Disordered" evidence="2">
    <location>
        <begin position="749"/>
        <end position="794"/>
    </location>
</feature>
<proteinExistence type="predicted"/>
<dbReference type="STRING" id="1515439.SAMN06265784_102114"/>
<sequence>MKRSMWSASVWGGAVLTGSMPVCAWAACSSTAPASNTAVTCTGTGVPSVVAVTGSTNVTINLDSTATGSYALPGTPTPFSVDTSSAITNNGSLSLSGNGTGVANRGAMLIGVNNGNTITNGATGVISTTGAYNDGLAANGNNNTLVNNGRITTTGANSYGMTAAWGQSNAGASGNTLVNTGTVSTSGSNARAASLLGGSGTINNSGTLTSAGRDSPAVYLQGNNDTLVNSGTIQTTGTASSSGSVDAVVSNTLGSSFTATITNQAGGRIISNNGIGVRSTNGNTTITNAGLIQGGGGTAIKNGNGNDTLILQTGSQIIGTADGGGGANVVRLQGSGTASNAFVNYQSLTMQGDYWTWAGTGTFSTALVQSGTLNLTGTLGTTTATVVATVNSGATLQANASNLPLSVTDNGLVRFQQDSDGAYTGLISGAGAVEKTGAGTLTLAPAASGGNAYSGGTTITQGTLSVAADNALGTPTGALTFNGGTLQLGSSFDPASGRAVSITANNGTIDTQGFDSTFAQNITGAGSLTKLGSGTLALNGADNSYAGGTNVDAGTLIVGSVADPAALSGGGPVAVAAGATLGGYGSVTGEVTNNGTIAAANALASLASGPTGNFQINGNLTNAGLVQLGGSGVGNTLTVAGNYVGQNAAIALNTYLAGDGAPSDKLVVSGGTASGTSTLHVTNMGGPGATTLIDGIQVVQAANGATTSASAFTLAGGTIKAGAYTYFLAKGGVSAGTSDSWYLRNTIPAETQTPETSTPTAPTNPSSPGTSTPTSPTSPSSPGSPSTHAPIVAAPGTPESIVQALESAEAGTGPTATESVSTSGVPVYRPEVPLYTEAPSVARQLGLLQIDTFHDRQGEQGLLTESGRVPASWARAWGANSNIAQGGDVKPSFDGTVWGMQVGQDLYADNQPGGARNHYGFFLGFARAVGDVNGLAMGQYDYGAGSLQVNSYNLGAYWTHIGAGGWYTDAVAMGSALTVRTHSNDNVGGSTDGNAFTGSIEAGLPIALAYGLTLEPQAQLVWQWLALDKFSDGISEVNWNNGNTFLGRIGARLQWAFDASGVAWKPYLRVNVLRSFGADDETTFGGVTTLGTPVGQTMGQVGVGIVAQLTKRGSVFATASYLTNFGGQHQRVIGGDAGVRWAW</sequence>
<keyword evidence="6" id="KW-1185">Reference proteome</keyword>
<feature type="signal peptide" evidence="3">
    <location>
        <begin position="1"/>
        <end position="26"/>
    </location>
</feature>
<dbReference type="NCBIfam" id="TIGR01414">
    <property type="entry name" value="autotrans_barl"/>
    <property type="match status" value="1"/>
</dbReference>
<dbReference type="Gene3D" id="2.160.20.20">
    <property type="match status" value="1"/>
</dbReference>
<dbReference type="InterPro" id="IPR043990">
    <property type="entry name" value="AC_1"/>
</dbReference>
<dbReference type="EMBL" id="FXAT01000002">
    <property type="protein sequence ID" value="SMG21574.1"/>
    <property type="molecule type" value="Genomic_DNA"/>
</dbReference>
<name>A0A1X7J212_9BURK</name>
<dbReference type="PANTHER" id="PTHR35037:SF3">
    <property type="entry name" value="C-TERMINAL REGION OF AIDA-LIKE PROTEIN"/>
    <property type="match status" value="1"/>
</dbReference>
<evidence type="ECO:0000259" key="4">
    <source>
        <dbReference type="PROSITE" id="PS51208"/>
    </source>
</evidence>
<dbReference type="PROSITE" id="PS51257">
    <property type="entry name" value="PROKAR_LIPOPROTEIN"/>
    <property type="match status" value="1"/>
</dbReference>
<dbReference type="InterPro" id="IPR005546">
    <property type="entry name" value="Autotransporte_beta"/>
</dbReference>
<keyword evidence="1 3" id="KW-0732">Signal</keyword>
<dbReference type="Pfam" id="PF03797">
    <property type="entry name" value="Autotransporter"/>
    <property type="match status" value="1"/>
</dbReference>
<feature type="domain" description="Autotransporter" evidence="4">
    <location>
        <begin position="865"/>
        <end position="1143"/>
    </location>
</feature>
<dbReference type="InterPro" id="IPR013425">
    <property type="entry name" value="Autotrns_rpt"/>
</dbReference>
<reference evidence="6" key="1">
    <citation type="submission" date="2017-04" db="EMBL/GenBank/DDBJ databases">
        <authorList>
            <person name="Varghese N."/>
            <person name="Submissions S."/>
        </authorList>
    </citation>
    <scope>NUCLEOTIDE SEQUENCE [LARGE SCALE GENOMIC DNA]</scope>
    <source>
        <strain evidence="6">LMG 29540</strain>
    </source>
</reference>
<accession>A0A1X7J212</accession>
<dbReference type="CDD" id="cd01344">
    <property type="entry name" value="PL2_Passenger_AT"/>
    <property type="match status" value="1"/>
</dbReference>
<feature type="compositionally biased region" description="Low complexity" evidence="2">
    <location>
        <begin position="749"/>
        <end position="787"/>
    </location>
</feature>
<dbReference type="AlphaFoldDB" id="A0A1X7J212"/>
<dbReference type="GO" id="GO:0019867">
    <property type="term" value="C:outer membrane"/>
    <property type="evidence" value="ECO:0007669"/>
    <property type="project" value="InterPro"/>
</dbReference>
<dbReference type="Gene3D" id="2.40.128.130">
    <property type="entry name" value="Autotransporter beta-domain"/>
    <property type="match status" value="1"/>
</dbReference>
<evidence type="ECO:0000313" key="6">
    <source>
        <dbReference type="Proteomes" id="UP000193228"/>
    </source>
</evidence>
<dbReference type="InterPro" id="IPR012332">
    <property type="entry name" value="Autotransporter_pectin_lyase_C"/>
</dbReference>
<dbReference type="SMART" id="SM00869">
    <property type="entry name" value="Autotransporter"/>
    <property type="match status" value="1"/>
</dbReference>
<evidence type="ECO:0000313" key="5">
    <source>
        <dbReference type="EMBL" id="SMG21574.1"/>
    </source>
</evidence>
<dbReference type="NCBIfam" id="TIGR02601">
    <property type="entry name" value="autotrns_rpt"/>
    <property type="match status" value="2"/>
</dbReference>
<evidence type="ECO:0000256" key="3">
    <source>
        <dbReference type="SAM" id="SignalP"/>
    </source>
</evidence>